<comment type="similarity">
    <text evidence="2 4">Belongs to the TGF-beta family.</text>
</comment>
<dbReference type="EMBL" id="CADEPI010000352">
    <property type="protein sequence ID" value="CAB3384469.1"/>
    <property type="molecule type" value="Genomic_DNA"/>
</dbReference>
<protein>
    <recommendedName>
        <fullName evidence="5">TGF-beta family profile domain-containing protein</fullName>
    </recommendedName>
</protein>
<reference evidence="6 7" key="1">
    <citation type="submission" date="2020-04" db="EMBL/GenBank/DDBJ databases">
        <authorList>
            <person name="Alioto T."/>
            <person name="Alioto T."/>
            <person name="Gomez Garrido J."/>
        </authorList>
    </citation>
    <scope>NUCLEOTIDE SEQUENCE [LARGE SCALE GENOMIC DNA]</scope>
</reference>
<keyword evidence="4" id="KW-0339">Growth factor</keyword>
<evidence type="ECO:0000256" key="2">
    <source>
        <dbReference type="ARBA" id="ARBA00006656"/>
    </source>
</evidence>
<dbReference type="Proteomes" id="UP000494165">
    <property type="component" value="Unassembled WGS sequence"/>
</dbReference>
<evidence type="ECO:0000256" key="4">
    <source>
        <dbReference type="RuleBase" id="RU000354"/>
    </source>
</evidence>
<proteinExistence type="inferred from homology"/>
<dbReference type="Pfam" id="PF00019">
    <property type="entry name" value="TGF_beta"/>
    <property type="match status" value="1"/>
</dbReference>
<evidence type="ECO:0000313" key="6">
    <source>
        <dbReference type="EMBL" id="CAB3384469.1"/>
    </source>
</evidence>
<dbReference type="Gene3D" id="2.10.90.10">
    <property type="entry name" value="Cystine-knot cytokines"/>
    <property type="match status" value="1"/>
</dbReference>
<feature type="domain" description="TGF-beta family profile" evidence="5">
    <location>
        <begin position="121"/>
        <end position="241"/>
    </location>
</feature>
<comment type="subcellular location">
    <subcellularLocation>
        <location evidence="1">Secreted</location>
    </subcellularLocation>
</comment>
<dbReference type="PANTHER" id="PTHR11848:SF302">
    <property type="entry name" value="TGF-BETA FAMILY PROFILE DOMAIN-CONTAINING PROTEIN"/>
    <property type="match status" value="1"/>
</dbReference>
<keyword evidence="3" id="KW-0964">Secreted</keyword>
<dbReference type="SUPFAM" id="SSF57501">
    <property type="entry name" value="Cystine-knot cytokines"/>
    <property type="match status" value="1"/>
</dbReference>
<evidence type="ECO:0000259" key="5">
    <source>
        <dbReference type="PROSITE" id="PS51362"/>
    </source>
</evidence>
<keyword evidence="7" id="KW-1185">Reference proteome</keyword>
<dbReference type="InterPro" id="IPR001839">
    <property type="entry name" value="TGF-b_C"/>
</dbReference>
<accession>A0A8S1E2M5</accession>
<dbReference type="GO" id="GO:0005615">
    <property type="term" value="C:extracellular space"/>
    <property type="evidence" value="ECO:0007669"/>
    <property type="project" value="TreeGrafter"/>
</dbReference>
<dbReference type="PROSITE" id="PS51362">
    <property type="entry name" value="TGF_BETA_2"/>
    <property type="match status" value="1"/>
</dbReference>
<dbReference type="CDD" id="cd13756">
    <property type="entry name" value="TGF_beta_BMPs_GDFs"/>
    <property type="match status" value="1"/>
</dbReference>
<comment type="caution">
    <text evidence="6">The sequence shown here is derived from an EMBL/GenBank/DDBJ whole genome shotgun (WGS) entry which is preliminary data.</text>
</comment>
<organism evidence="6 7">
    <name type="scientific">Cloeon dipterum</name>
    <dbReference type="NCBI Taxonomy" id="197152"/>
    <lineage>
        <taxon>Eukaryota</taxon>
        <taxon>Metazoa</taxon>
        <taxon>Ecdysozoa</taxon>
        <taxon>Arthropoda</taxon>
        <taxon>Hexapoda</taxon>
        <taxon>Insecta</taxon>
        <taxon>Pterygota</taxon>
        <taxon>Palaeoptera</taxon>
        <taxon>Ephemeroptera</taxon>
        <taxon>Pisciforma</taxon>
        <taxon>Baetidae</taxon>
        <taxon>Cloeon</taxon>
    </lineage>
</organism>
<evidence type="ECO:0000313" key="7">
    <source>
        <dbReference type="Proteomes" id="UP000494165"/>
    </source>
</evidence>
<dbReference type="SMART" id="SM00204">
    <property type="entry name" value="TGFB"/>
    <property type="match status" value="1"/>
</dbReference>
<dbReference type="PANTHER" id="PTHR11848">
    <property type="entry name" value="TGF-BETA FAMILY"/>
    <property type="match status" value="1"/>
</dbReference>
<evidence type="ECO:0000256" key="3">
    <source>
        <dbReference type="ARBA" id="ARBA00022525"/>
    </source>
</evidence>
<dbReference type="GO" id="GO:0005125">
    <property type="term" value="F:cytokine activity"/>
    <property type="evidence" value="ECO:0007669"/>
    <property type="project" value="TreeGrafter"/>
</dbReference>
<dbReference type="GO" id="GO:0008083">
    <property type="term" value="F:growth factor activity"/>
    <property type="evidence" value="ECO:0007669"/>
    <property type="project" value="UniProtKB-KW"/>
</dbReference>
<sequence>MKFLVPNDEWSLQENRSLLLVLTPRANHDENLSVVVRGLEGDRTPWQMTTPLSVEKNFLKLNLTEHIDPKRQELLQLELLFLNEGGRQVDPDEAVIVTGLEHGPLLVITENNDESAKRAVRPRRMTAPVFPHGLPGCRLEHWAPEATQVGWADVVYPRTLRLNLCVGQCPRPVLHHSLKPSSHALARSAFKSRHAQQALNYPDVQCVPIRFRPTSLVLELSKGNYTLVLSEDLAAMDCGCR</sequence>
<gene>
    <name evidence="6" type="ORF">CLODIP_2_CD10574</name>
</gene>
<dbReference type="InterPro" id="IPR015615">
    <property type="entry name" value="TGF-beta-rel"/>
</dbReference>
<dbReference type="InterPro" id="IPR029034">
    <property type="entry name" value="Cystine-knot_cytokine"/>
</dbReference>
<evidence type="ECO:0000256" key="1">
    <source>
        <dbReference type="ARBA" id="ARBA00004613"/>
    </source>
</evidence>
<name>A0A8S1E2M5_9INSE</name>
<dbReference type="AlphaFoldDB" id="A0A8S1E2M5"/>